<dbReference type="Proteomes" id="UP000523431">
    <property type="component" value="Unassembled WGS sequence"/>
</dbReference>
<reference evidence="3 4" key="1">
    <citation type="submission" date="2020-08" db="EMBL/GenBank/DDBJ databases">
        <title>Genomic Encyclopedia of Type Strains, Phase IV (KMG-V): Genome sequencing to study the core and pangenomes of soil and plant-associated prokaryotes.</title>
        <authorList>
            <person name="Whitman W."/>
        </authorList>
    </citation>
    <scope>NUCLEOTIDE SEQUENCE [LARGE SCALE GENOMIC DNA]</scope>
    <source>
        <strain evidence="1 4">SEMIA 471</strain>
        <strain evidence="2 3">SEMIA 489</strain>
    </source>
</reference>
<dbReference type="EMBL" id="JACIHU010000014">
    <property type="protein sequence ID" value="MBB4482661.1"/>
    <property type="molecule type" value="Genomic_DNA"/>
</dbReference>
<accession>A0A7W6VEC4</accession>
<evidence type="ECO:0000313" key="4">
    <source>
        <dbReference type="Proteomes" id="UP000557344"/>
    </source>
</evidence>
<gene>
    <name evidence="1" type="ORF">GGE46_005276</name>
    <name evidence="2" type="ORF">GGE57_005346</name>
</gene>
<evidence type="ECO:0000313" key="3">
    <source>
        <dbReference type="Proteomes" id="UP000523431"/>
    </source>
</evidence>
<proteinExistence type="predicted"/>
<dbReference type="Proteomes" id="UP000557344">
    <property type="component" value="Unassembled WGS sequence"/>
</dbReference>
<name>A0A7W6VEC4_RHIET</name>
<evidence type="ECO:0000313" key="2">
    <source>
        <dbReference type="EMBL" id="MBB4538563.1"/>
    </source>
</evidence>
<evidence type="ECO:0000313" key="1">
    <source>
        <dbReference type="EMBL" id="MBB4482661.1"/>
    </source>
</evidence>
<dbReference type="EMBL" id="JACIID010000014">
    <property type="protein sequence ID" value="MBB4538563.1"/>
    <property type="molecule type" value="Genomic_DNA"/>
</dbReference>
<protein>
    <submittedName>
        <fullName evidence="1">Regulator of RNase E activity RraA</fullName>
    </submittedName>
</protein>
<organism evidence="1 4">
    <name type="scientific">Rhizobium etli</name>
    <dbReference type="NCBI Taxonomy" id="29449"/>
    <lineage>
        <taxon>Bacteria</taxon>
        <taxon>Pseudomonadati</taxon>
        <taxon>Pseudomonadota</taxon>
        <taxon>Alphaproteobacteria</taxon>
        <taxon>Hyphomicrobiales</taxon>
        <taxon>Rhizobiaceae</taxon>
        <taxon>Rhizobium/Agrobacterium group</taxon>
        <taxon>Rhizobium</taxon>
    </lineage>
</organism>
<comment type="caution">
    <text evidence="1">The sequence shown here is derived from an EMBL/GenBank/DDBJ whole genome shotgun (WGS) entry which is preliminary data.</text>
</comment>
<sequence length="54" mass="6149">MLIPADLLDTVLDEAPEQERMEAWIMSRIDEGVPLPGLYPMNADTRALYEDSKK</sequence>
<dbReference type="AlphaFoldDB" id="A0A7W6VEC4"/>